<dbReference type="KEGG" id="vg:77947795"/>
<name>A0AAE9C7B0_9CAUD</name>
<dbReference type="Proteomes" id="UP000827624">
    <property type="component" value="Segment"/>
</dbReference>
<evidence type="ECO:0000313" key="2">
    <source>
        <dbReference type="Proteomes" id="UP000827624"/>
    </source>
</evidence>
<dbReference type="GeneID" id="77947795"/>
<evidence type="ECO:0000313" key="1">
    <source>
        <dbReference type="EMBL" id="UFD97967.1"/>
    </source>
</evidence>
<keyword evidence="2" id="KW-1185">Reference proteome</keyword>
<accession>A0AAE9C7B0</accession>
<sequence length="152" mass="18405">MAKRKIQDEGEVIRWFEEGKTYAWMIDKYKEKYGIDTVPSMWGNFRRRRGLDRRIARDDDLIPWEVKEEHRWLYPVAMLRVEARRRQGFPLTETDEARLESWKETLAEEKAVVHYDPDTEDGFFYVPREAEDDDLIHRPKQKTTARKNADRD</sequence>
<dbReference type="RefSeq" id="YP_010671542.1">
    <property type="nucleotide sequence ID" value="NC_070968.1"/>
</dbReference>
<reference evidence="1" key="1">
    <citation type="submission" date="2021-10" db="EMBL/GenBank/DDBJ databases">
        <title>Bacteriophage attack leads to shedding of the bacterial cell wall.</title>
        <authorList>
            <person name="Ongenae V."/>
            <person name="Claessen D."/>
            <person name="Briegel A."/>
        </authorList>
    </citation>
    <scope>NUCLEOTIDE SEQUENCE</scope>
</reference>
<dbReference type="EMBL" id="OK412919">
    <property type="protein sequence ID" value="UFD97967.1"/>
    <property type="molecule type" value="Genomic_DNA"/>
</dbReference>
<proteinExistence type="predicted"/>
<protein>
    <submittedName>
        <fullName evidence="1">Repressor</fullName>
    </submittedName>
</protein>
<organism evidence="1 2">
    <name type="scientific">Streptomyces phage Pablito</name>
    <dbReference type="NCBI Taxonomy" id="2894593"/>
    <lineage>
        <taxon>Viruses</taxon>
        <taxon>Duplodnaviria</taxon>
        <taxon>Heunggongvirae</taxon>
        <taxon>Uroviricota</taxon>
        <taxon>Caudoviricetes</taxon>
        <taxon>Arquatrovirinae</taxon>
        <taxon>Janusvirus</taxon>
        <taxon>Janusvirus pablito</taxon>
    </lineage>
</organism>